<evidence type="ECO:0000313" key="10">
    <source>
        <dbReference type="Proteomes" id="UP000289184"/>
    </source>
</evidence>
<keyword evidence="3" id="KW-0731">Sigma factor</keyword>
<dbReference type="AlphaFoldDB" id="A0A446CA72"/>
<dbReference type="Gene3D" id="1.10.1740.10">
    <property type="match status" value="1"/>
</dbReference>
<dbReference type="GO" id="GO:0016987">
    <property type="term" value="F:sigma factor activity"/>
    <property type="evidence" value="ECO:0007669"/>
    <property type="project" value="UniProtKB-KW"/>
</dbReference>
<dbReference type="InterPro" id="IPR036388">
    <property type="entry name" value="WH-like_DNA-bd_sf"/>
</dbReference>
<dbReference type="InterPro" id="IPR039425">
    <property type="entry name" value="RNA_pol_sigma-70-like"/>
</dbReference>
<dbReference type="InterPro" id="IPR013324">
    <property type="entry name" value="RNA_pol_sigma_r3/r4-like"/>
</dbReference>
<evidence type="ECO:0000256" key="4">
    <source>
        <dbReference type="ARBA" id="ARBA00023125"/>
    </source>
</evidence>
<feature type="domain" description="RNA polymerase sigma factor 70 region 4 type 2" evidence="8">
    <location>
        <begin position="136"/>
        <end position="187"/>
    </location>
</feature>
<dbReference type="Gene3D" id="1.10.10.10">
    <property type="entry name" value="Winged helix-like DNA-binding domain superfamily/Winged helix DNA-binding domain"/>
    <property type="match status" value="1"/>
</dbReference>
<comment type="similarity">
    <text evidence="1">Belongs to the sigma-70 factor family. ECF subfamily.</text>
</comment>
<feature type="region of interest" description="Disordered" evidence="6">
    <location>
        <begin position="1"/>
        <end position="30"/>
    </location>
</feature>
<dbReference type="NCBIfam" id="TIGR02937">
    <property type="entry name" value="sigma70-ECF"/>
    <property type="match status" value="1"/>
</dbReference>
<evidence type="ECO:0000259" key="8">
    <source>
        <dbReference type="Pfam" id="PF08281"/>
    </source>
</evidence>
<protein>
    <submittedName>
        <fullName evidence="9">ECF RNA polymerase sigma-E factor</fullName>
    </submittedName>
</protein>
<dbReference type="CDD" id="cd06171">
    <property type="entry name" value="Sigma70_r4"/>
    <property type="match status" value="1"/>
</dbReference>
<proteinExistence type="inferred from homology"/>
<dbReference type="InterPro" id="IPR013325">
    <property type="entry name" value="RNA_pol_sigma_r2"/>
</dbReference>
<evidence type="ECO:0000256" key="3">
    <source>
        <dbReference type="ARBA" id="ARBA00023082"/>
    </source>
</evidence>
<gene>
    <name evidence="9" type="primary">rpoE_3</name>
    <name evidence="9" type="ORF">AGI3411_01751</name>
</gene>
<keyword evidence="2" id="KW-0805">Transcription regulation</keyword>
<evidence type="ECO:0000256" key="2">
    <source>
        <dbReference type="ARBA" id="ARBA00023015"/>
    </source>
</evidence>
<evidence type="ECO:0000259" key="7">
    <source>
        <dbReference type="Pfam" id="PF04542"/>
    </source>
</evidence>
<dbReference type="PANTHER" id="PTHR43133:SF8">
    <property type="entry name" value="RNA POLYMERASE SIGMA FACTOR HI_1459-RELATED"/>
    <property type="match status" value="1"/>
</dbReference>
<dbReference type="SUPFAM" id="SSF88659">
    <property type="entry name" value="Sigma3 and sigma4 domains of RNA polymerase sigma factors"/>
    <property type="match status" value="1"/>
</dbReference>
<dbReference type="Proteomes" id="UP000289184">
    <property type="component" value="Unassembled WGS sequence"/>
</dbReference>
<dbReference type="InterPro" id="IPR007627">
    <property type="entry name" value="RNA_pol_sigma70_r2"/>
</dbReference>
<dbReference type="GO" id="GO:0006352">
    <property type="term" value="P:DNA-templated transcription initiation"/>
    <property type="evidence" value="ECO:0007669"/>
    <property type="project" value="InterPro"/>
</dbReference>
<dbReference type="RefSeq" id="WP_244240293.1">
    <property type="nucleotide sequence ID" value="NZ_UFQB01000005.1"/>
</dbReference>
<dbReference type="Pfam" id="PF08281">
    <property type="entry name" value="Sigma70_r4_2"/>
    <property type="match status" value="1"/>
</dbReference>
<evidence type="ECO:0000256" key="5">
    <source>
        <dbReference type="ARBA" id="ARBA00023163"/>
    </source>
</evidence>
<evidence type="ECO:0000256" key="6">
    <source>
        <dbReference type="SAM" id="MobiDB-lite"/>
    </source>
</evidence>
<feature type="domain" description="RNA polymerase sigma-70 region 2" evidence="7">
    <location>
        <begin position="36"/>
        <end position="101"/>
    </location>
</feature>
<sequence length="200" mass="22267">MNSSTVAMHPAPTAASHHASPPASPRRAPPDLIGQLVREQGAPLRRFVGRHIGNHTEADDITQQAFVEMSLSYGHFRGDSKLSTWLYGIALNLIRNHLARAPERRYTFVDESQLEPEACPRPDPLAQAELRQTIGLLDRSMGEIPQDSRQVLRLICVEDLSYEDAAARLGVPIGTVRSRLSRARALLRVRMRAHGVRLDD</sequence>
<dbReference type="GO" id="GO:0003677">
    <property type="term" value="F:DNA binding"/>
    <property type="evidence" value="ECO:0007669"/>
    <property type="project" value="UniProtKB-KW"/>
</dbReference>
<dbReference type="SUPFAM" id="SSF88946">
    <property type="entry name" value="Sigma2 domain of RNA polymerase sigma factors"/>
    <property type="match status" value="1"/>
</dbReference>
<keyword evidence="10" id="KW-1185">Reference proteome</keyword>
<dbReference type="InterPro" id="IPR014284">
    <property type="entry name" value="RNA_pol_sigma-70_dom"/>
</dbReference>
<keyword evidence="4" id="KW-0238">DNA-binding</keyword>
<keyword evidence="5" id="KW-0804">Transcription</keyword>
<evidence type="ECO:0000256" key="1">
    <source>
        <dbReference type="ARBA" id="ARBA00010641"/>
    </source>
</evidence>
<dbReference type="Pfam" id="PF04542">
    <property type="entry name" value="Sigma70_r2"/>
    <property type="match status" value="1"/>
</dbReference>
<evidence type="ECO:0000313" key="9">
    <source>
        <dbReference type="EMBL" id="SSW64651.1"/>
    </source>
</evidence>
<dbReference type="EMBL" id="UFQB01000005">
    <property type="protein sequence ID" value="SSW64651.1"/>
    <property type="molecule type" value="Genomic_DNA"/>
</dbReference>
<organism evidence="9 10">
    <name type="scientific">Achromobacter agilis</name>
    <dbReference type="NCBI Taxonomy" id="1353888"/>
    <lineage>
        <taxon>Bacteria</taxon>
        <taxon>Pseudomonadati</taxon>
        <taxon>Pseudomonadota</taxon>
        <taxon>Betaproteobacteria</taxon>
        <taxon>Burkholderiales</taxon>
        <taxon>Alcaligenaceae</taxon>
        <taxon>Achromobacter</taxon>
    </lineage>
</organism>
<dbReference type="PANTHER" id="PTHR43133">
    <property type="entry name" value="RNA POLYMERASE ECF-TYPE SIGMA FACTO"/>
    <property type="match status" value="1"/>
</dbReference>
<accession>A0A446CA72</accession>
<dbReference type="InterPro" id="IPR013249">
    <property type="entry name" value="RNA_pol_sigma70_r4_t2"/>
</dbReference>
<reference evidence="9 10" key="1">
    <citation type="submission" date="2018-07" db="EMBL/GenBank/DDBJ databases">
        <authorList>
            <person name="Peeters C."/>
        </authorList>
    </citation>
    <scope>NUCLEOTIDE SEQUENCE [LARGE SCALE GENOMIC DNA]</scope>
    <source>
        <strain evidence="9 10">LMG 3411</strain>
    </source>
</reference>
<feature type="compositionally biased region" description="Low complexity" evidence="6">
    <location>
        <begin position="7"/>
        <end position="21"/>
    </location>
</feature>
<name>A0A446CA72_9BURK</name>